<dbReference type="AlphaFoldDB" id="A0A517Q241"/>
<keyword evidence="1" id="KW-1133">Transmembrane helix</keyword>
<keyword evidence="1" id="KW-0472">Membrane</keyword>
<feature type="transmembrane region" description="Helical" evidence="1">
    <location>
        <begin position="57"/>
        <end position="74"/>
    </location>
</feature>
<gene>
    <name evidence="2" type="ORF">Enr10x_09970</name>
</gene>
<protein>
    <recommendedName>
        <fullName evidence="4">Apolipoprotein N-acyltransferase</fullName>
    </recommendedName>
</protein>
<name>A0A517Q241_9PLAN</name>
<accession>A0A517Q241</accession>
<keyword evidence="1" id="KW-0812">Transmembrane</keyword>
<evidence type="ECO:0000313" key="3">
    <source>
        <dbReference type="Proteomes" id="UP000315647"/>
    </source>
</evidence>
<keyword evidence="3" id="KW-1185">Reference proteome</keyword>
<feature type="transmembrane region" description="Helical" evidence="1">
    <location>
        <begin position="12"/>
        <end position="29"/>
    </location>
</feature>
<evidence type="ECO:0000313" key="2">
    <source>
        <dbReference type="EMBL" id="QDT25700.1"/>
    </source>
</evidence>
<feature type="transmembrane region" description="Helical" evidence="1">
    <location>
        <begin position="86"/>
        <end position="106"/>
    </location>
</feature>
<sequence>MQHEAKPISTRSGLILLMLAVVIPAVLWLQVRLPLLMATLIVPLILMTVWRETGFCLGLLLFWGTLIVWGRMSVQPGQVDNILPGLTMGLGWVPYLVFYGPVFLLLKSNTRYRAKWESPTESDL</sequence>
<organism evidence="2 3">
    <name type="scientific">Gimesia panareensis</name>
    <dbReference type="NCBI Taxonomy" id="2527978"/>
    <lineage>
        <taxon>Bacteria</taxon>
        <taxon>Pseudomonadati</taxon>
        <taxon>Planctomycetota</taxon>
        <taxon>Planctomycetia</taxon>
        <taxon>Planctomycetales</taxon>
        <taxon>Planctomycetaceae</taxon>
        <taxon>Gimesia</taxon>
    </lineage>
</organism>
<feature type="transmembrane region" description="Helical" evidence="1">
    <location>
        <begin position="35"/>
        <end position="50"/>
    </location>
</feature>
<evidence type="ECO:0000256" key="1">
    <source>
        <dbReference type="SAM" id="Phobius"/>
    </source>
</evidence>
<dbReference type="RefSeq" id="WP_145448293.1">
    <property type="nucleotide sequence ID" value="NZ_CP037421.1"/>
</dbReference>
<proteinExistence type="predicted"/>
<dbReference type="EMBL" id="CP037421">
    <property type="protein sequence ID" value="QDT25700.1"/>
    <property type="molecule type" value="Genomic_DNA"/>
</dbReference>
<evidence type="ECO:0008006" key="4">
    <source>
        <dbReference type="Google" id="ProtNLM"/>
    </source>
</evidence>
<dbReference type="Proteomes" id="UP000315647">
    <property type="component" value="Chromosome"/>
</dbReference>
<reference evidence="2 3" key="1">
    <citation type="submission" date="2019-03" db="EMBL/GenBank/DDBJ databases">
        <title>Deep-cultivation of Planctomycetes and their phenomic and genomic characterization uncovers novel biology.</title>
        <authorList>
            <person name="Wiegand S."/>
            <person name="Jogler M."/>
            <person name="Boedeker C."/>
            <person name="Pinto D."/>
            <person name="Vollmers J."/>
            <person name="Rivas-Marin E."/>
            <person name="Kohn T."/>
            <person name="Peeters S.H."/>
            <person name="Heuer A."/>
            <person name="Rast P."/>
            <person name="Oberbeckmann S."/>
            <person name="Bunk B."/>
            <person name="Jeske O."/>
            <person name="Meyerdierks A."/>
            <person name="Storesund J.E."/>
            <person name="Kallscheuer N."/>
            <person name="Luecker S."/>
            <person name="Lage O.M."/>
            <person name="Pohl T."/>
            <person name="Merkel B.J."/>
            <person name="Hornburger P."/>
            <person name="Mueller R.-W."/>
            <person name="Bruemmer F."/>
            <person name="Labrenz M."/>
            <person name="Spormann A.M."/>
            <person name="Op den Camp H."/>
            <person name="Overmann J."/>
            <person name="Amann R."/>
            <person name="Jetten M.S.M."/>
            <person name="Mascher T."/>
            <person name="Medema M.H."/>
            <person name="Devos D.P."/>
            <person name="Kaster A.-K."/>
            <person name="Ovreas L."/>
            <person name="Rohde M."/>
            <person name="Galperin M.Y."/>
            <person name="Jogler C."/>
        </authorList>
    </citation>
    <scope>NUCLEOTIDE SEQUENCE [LARGE SCALE GENOMIC DNA]</scope>
    <source>
        <strain evidence="2 3">Enr10</strain>
    </source>
</reference>